<dbReference type="InterPro" id="IPR051675">
    <property type="entry name" value="Endo/Exo/Phosphatase_dom_1"/>
</dbReference>
<dbReference type="EMBL" id="JACHEM010000001">
    <property type="protein sequence ID" value="MBB6434097.1"/>
    <property type="molecule type" value="Genomic_DNA"/>
</dbReference>
<evidence type="ECO:0000259" key="2">
    <source>
        <dbReference type="Pfam" id="PF10531"/>
    </source>
</evidence>
<protein>
    <submittedName>
        <fullName evidence="3">Competence protein ComEA</fullName>
    </submittedName>
</protein>
<dbReference type="PANTHER" id="PTHR21180:SF32">
    <property type="entry name" value="ENDONUCLEASE_EXONUCLEASE_PHOSPHATASE FAMILY DOMAIN-CONTAINING PROTEIN 1"/>
    <property type="match status" value="1"/>
</dbReference>
<evidence type="ECO:0000313" key="3">
    <source>
        <dbReference type="EMBL" id="MBB6434097.1"/>
    </source>
</evidence>
<dbReference type="AlphaFoldDB" id="A0A7X0LMS0"/>
<dbReference type="Gene3D" id="1.10.150.320">
    <property type="entry name" value="Photosystem II 12 kDa extrinsic protein"/>
    <property type="match status" value="1"/>
</dbReference>
<dbReference type="SUPFAM" id="SSF47781">
    <property type="entry name" value="RuvA domain 2-like"/>
    <property type="match status" value="1"/>
</dbReference>
<dbReference type="RefSeq" id="WP_308437313.1">
    <property type="nucleotide sequence ID" value="NZ_BNBN01000001.1"/>
</dbReference>
<dbReference type="InterPro" id="IPR010994">
    <property type="entry name" value="RuvA_2-like"/>
</dbReference>
<dbReference type="Pfam" id="PF10531">
    <property type="entry name" value="SLBB"/>
    <property type="match status" value="1"/>
</dbReference>
<dbReference type="Proteomes" id="UP000540423">
    <property type="component" value="Unassembled WGS sequence"/>
</dbReference>
<dbReference type="Pfam" id="PF12836">
    <property type="entry name" value="HHH_3"/>
    <property type="match status" value="1"/>
</dbReference>
<dbReference type="PANTHER" id="PTHR21180">
    <property type="entry name" value="ENDONUCLEASE/EXONUCLEASE/PHOSPHATASE FAMILY DOMAIN-CONTAINING PROTEIN 1"/>
    <property type="match status" value="1"/>
</dbReference>
<dbReference type="Gene3D" id="3.10.560.10">
    <property type="entry name" value="Outer membrane lipoprotein wza domain like"/>
    <property type="match status" value="1"/>
</dbReference>
<sequence>MEPKTVGALAAVLVVSTGFAVHHFWAGRPHTVQAPETVGSTAIAVSPPAVPPGQPTPVLTPSAIPEVFRGASTVPQAAGGAIVVVDVAGEVKRPGVLHLPAGSRVADALREAGGITSGTDTTGLNRARVLTDGEQVVVGGPAPPTSAVGGGPGAGNVPSSAGGQPNAPLSLNTATVEQLDTLPGVGPVLARHIADYRTQHGGFRSVEELREVRGIGDRRFADLQSLVRP</sequence>
<dbReference type="GO" id="GO:0015628">
    <property type="term" value="P:protein secretion by the type II secretion system"/>
    <property type="evidence" value="ECO:0007669"/>
    <property type="project" value="TreeGrafter"/>
</dbReference>
<dbReference type="InterPro" id="IPR019554">
    <property type="entry name" value="Soluble_ligand-bd"/>
</dbReference>
<feature type="region of interest" description="Disordered" evidence="1">
    <location>
        <begin position="141"/>
        <end position="169"/>
    </location>
</feature>
<keyword evidence="4" id="KW-1185">Reference proteome</keyword>
<name>A0A7X0LMS0_9ACTN</name>
<gene>
    <name evidence="3" type="ORF">HNQ79_000535</name>
</gene>
<comment type="caution">
    <text evidence="3">The sequence shown here is derived from an EMBL/GenBank/DDBJ whole genome shotgun (WGS) entry which is preliminary data.</text>
</comment>
<proteinExistence type="predicted"/>
<reference evidence="3 4" key="1">
    <citation type="submission" date="2020-08" db="EMBL/GenBank/DDBJ databases">
        <title>Genomic Encyclopedia of Type Strains, Phase IV (KMG-IV): sequencing the most valuable type-strain genomes for metagenomic binning, comparative biology and taxonomic classification.</title>
        <authorList>
            <person name="Goeker M."/>
        </authorList>
    </citation>
    <scope>NUCLEOTIDE SEQUENCE [LARGE SCALE GENOMIC DNA]</scope>
    <source>
        <strain evidence="3 4">DSM 40141</strain>
    </source>
</reference>
<evidence type="ECO:0000313" key="4">
    <source>
        <dbReference type="Proteomes" id="UP000540423"/>
    </source>
</evidence>
<dbReference type="GO" id="GO:0015627">
    <property type="term" value="C:type II protein secretion system complex"/>
    <property type="evidence" value="ECO:0007669"/>
    <property type="project" value="TreeGrafter"/>
</dbReference>
<evidence type="ECO:0000256" key="1">
    <source>
        <dbReference type="SAM" id="MobiDB-lite"/>
    </source>
</evidence>
<feature type="domain" description="Soluble ligand binding" evidence="2">
    <location>
        <begin position="84"/>
        <end position="138"/>
    </location>
</feature>
<accession>A0A7X0LMS0</accession>
<organism evidence="3 4">
    <name type="scientific">Streptomyces candidus</name>
    <dbReference type="NCBI Taxonomy" id="67283"/>
    <lineage>
        <taxon>Bacteria</taxon>
        <taxon>Bacillati</taxon>
        <taxon>Actinomycetota</taxon>
        <taxon>Actinomycetes</taxon>
        <taxon>Kitasatosporales</taxon>
        <taxon>Streptomycetaceae</taxon>
        <taxon>Streptomyces</taxon>
    </lineage>
</organism>